<evidence type="ECO:0000256" key="1">
    <source>
        <dbReference type="SAM" id="MobiDB-lite"/>
    </source>
</evidence>
<feature type="compositionally biased region" description="Polar residues" evidence="1">
    <location>
        <begin position="80"/>
        <end position="90"/>
    </location>
</feature>
<gene>
    <name evidence="2" type="ORF">LCGC14_0802080</name>
</gene>
<evidence type="ECO:0000313" key="2">
    <source>
        <dbReference type="EMBL" id="KKN33609.1"/>
    </source>
</evidence>
<comment type="caution">
    <text evidence="2">The sequence shown here is derived from an EMBL/GenBank/DDBJ whole genome shotgun (WGS) entry which is preliminary data.</text>
</comment>
<proteinExistence type="predicted"/>
<dbReference type="AlphaFoldDB" id="A0A0F9PTY1"/>
<sequence>MKDHFYQNRILFKPDQKEYKMEIPGISPLSGQPTITNPLNQESLLQGRVVPTQSNSETQNTVTASERAATTIDNTDVVNEAQETQESGFNPDNPGGTIDITA</sequence>
<protein>
    <submittedName>
        <fullName evidence="2">Uncharacterized protein</fullName>
    </submittedName>
</protein>
<dbReference type="EMBL" id="LAZR01002164">
    <property type="protein sequence ID" value="KKN33609.1"/>
    <property type="molecule type" value="Genomic_DNA"/>
</dbReference>
<reference evidence="2" key="1">
    <citation type="journal article" date="2015" name="Nature">
        <title>Complex archaea that bridge the gap between prokaryotes and eukaryotes.</title>
        <authorList>
            <person name="Spang A."/>
            <person name="Saw J.H."/>
            <person name="Jorgensen S.L."/>
            <person name="Zaremba-Niedzwiedzka K."/>
            <person name="Martijn J."/>
            <person name="Lind A.E."/>
            <person name="van Eijk R."/>
            <person name="Schleper C."/>
            <person name="Guy L."/>
            <person name="Ettema T.J."/>
        </authorList>
    </citation>
    <scope>NUCLEOTIDE SEQUENCE</scope>
</reference>
<name>A0A0F9PTY1_9ZZZZ</name>
<accession>A0A0F9PTY1</accession>
<organism evidence="2">
    <name type="scientific">marine sediment metagenome</name>
    <dbReference type="NCBI Taxonomy" id="412755"/>
    <lineage>
        <taxon>unclassified sequences</taxon>
        <taxon>metagenomes</taxon>
        <taxon>ecological metagenomes</taxon>
    </lineage>
</organism>
<feature type="region of interest" description="Disordered" evidence="1">
    <location>
        <begin position="80"/>
        <end position="102"/>
    </location>
</feature>